<dbReference type="PANTHER" id="PTHR22803">
    <property type="entry name" value="MANNOSE, PHOSPHOLIPASE, LECTIN RECEPTOR RELATED"/>
    <property type="match status" value="1"/>
</dbReference>
<accession>A0AAF3F8B9</accession>
<dbReference type="Pfam" id="PF00059">
    <property type="entry name" value="Lectin_C"/>
    <property type="match status" value="2"/>
</dbReference>
<evidence type="ECO:0000256" key="1">
    <source>
        <dbReference type="SAM" id="SignalP"/>
    </source>
</evidence>
<dbReference type="SMART" id="SM00034">
    <property type="entry name" value="CLECT"/>
    <property type="match status" value="2"/>
</dbReference>
<dbReference type="InterPro" id="IPR016187">
    <property type="entry name" value="CTDL_fold"/>
</dbReference>
<feature type="signal peptide" evidence="1">
    <location>
        <begin position="1"/>
        <end position="21"/>
    </location>
</feature>
<evidence type="ECO:0000259" key="2">
    <source>
        <dbReference type="PROSITE" id="PS50041"/>
    </source>
</evidence>
<keyword evidence="1" id="KW-0732">Signal</keyword>
<dbReference type="Gene3D" id="3.10.100.10">
    <property type="entry name" value="Mannose-Binding Protein A, subunit A"/>
    <property type="match status" value="2"/>
</dbReference>
<dbReference type="PROSITE" id="PS50041">
    <property type="entry name" value="C_TYPE_LECTIN_2"/>
    <property type="match status" value="2"/>
</dbReference>
<dbReference type="InterPro" id="IPR001304">
    <property type="entry name" value="C-type_lectin-like"/>
</dbReference>
<dbReference type="CDD" id="cd00037">
    <property type="entry name" value="CLECT"/>
    <property type="match status" value="1"/>
</dbReference>
<dbReference type="WBParaSite" id="MBELARI_LOCUS3147">
    <property type="protein sequence ID" value="MBELARI_LOCUS3147"/>
    <property type="gene ID" value="MBELARI_LOCUS3147"/>
</dbReference>
<keyword evidence="3" id="KW-1185">Reference proteome</keyword>
<feature type="domain" description="C-type lectin" evidence="2">
    <location>
        <begin position="32"/>
        <end position="142"/>
    </location>
</feature>
<name>A0AAF3F8B9_9BILA</name>
<organism evidence="3 4">
    <name type="scientific">Mesorhabditis belari</name>
    <dbReference type="NCBI Taxonomy" id="2138241"/>
    <lineage>
        <taxon>Eukaryota</taxon>
        <taxon>Metazoa</taxon>
        <taxon>Ecdysozoa</taxon>
        <taxon>Nematoda</taxon>
        <taxon>Chromadorea</taxon>
        <taxon>Rhabditida</taxon>
        <taxon>Rhabditina</taxon>
        <taxon>Rhabditomorpha</taxon>
        <taxon>Rhabditoidea</taxon>
        <taxon>Rhabditidae</taxon>
        <taxon>Mesorhabditinae</taxon>
        <taxon>Mesorhabditis</taxon>
    </lineage>
</organism>
<sequence>MTRSISSIFYYFTTLIALSVAFCPKNGIPDAEEGSCLFAVKLEDTFQNAQDYCSNYYGNLISIQSADANEKVLSLSKTFANNTKFAWLGGKYDGTKITWIDETPAEFSNLQEGMPAGYLLLNLTNGKWTTANWNELFPFVCRTQDASTEPPSCPPYAPCPTDWVYSQSLKFCYKVIFNVDFTEGDQNCRSMNSFLTSIHSDTENRFVNDLGKSGAAHPKKISCPNTGPGKTDWMWVDGTPFNYSIWADGQPDNNVFEWCLQTISDLFPTAYPKSEQYLYKWNDLPCETRCRPIRLHACDGCSFLLDFSRVDCYDKNEDHLQSQVDDPGEIVICNDPIPFTVNGLTLNYRKARWIAYDPGFQKGFPSNLLFSRSPINIIYTAERCSFCLGFVLEIDRVLPYDSIVLGNALDYSASTFINSFGYPWTLADYPNHQNNATYHYSHQSTAFGMLETEITILSVEGGRLEINLHSPFPNPFSVDCLFENPIQSFSFSSISQQETLKLFGLCFEFNWYPDKYFDQIQGFLVTAKINSNITSTNVTCGKTSTLTEANPFLIVDGYSLSAPICVMAENCENCFYSIEYTQLCSDGYWSGFKEDCVEFFPLNINSQLPQFESCTWRYDEKNNITSMQCQTRILGPLTILSYSDDQRLQRGSLMFSVESWTAKPNVQLMIVLGQLDSFTLRVTRSDEPTWLVLNIPFSSQIYYVLQKFRWDRGNGSCEYAFVIGPPLLDLHESDRKLWTFSDRVPFVGQYLLASVYSIHVPPGCTPAIAVVPHRNYAWMDSQTQELCSGTVVITTAQYKSSFDYLNWNEPLAELSAEIYCERYPIDVGVEVIDLLSGRLWLGFFDQMNGLLGNISLTSDKAPPMPWNHMVPRAQRLTIVWSQEGDFEQGDGCFLRVTATRSKSSYVDGVTVPSLQKGRDIYHLLQSFLVILATELCLSL</sequence>
<dbReference type="SUPFAM" id="SSF56436">
    <property type="entry name" value="C-type lectin-like"/>
    <property type="match status" value="2"/>
</dbReference>
<feature type="domain" description="C-type lectin" evidence="2">
    <location>
        <begin position="172"/>
        <end position="289"/>
    </location>
</feature>
<dbReference type="AlphaFoldDB" id="A0AAF3F8B9"/>
<evidence type="ECO:0000313" key="3">
    <source>
        <dbReference type="Proteomes" id="UP000887575"/>
    </source>
</evidence>
<evidence type="ECO:0000313" key="4">
    <source>
        <dbReference type="WBParaSite" id="MBELARI_LOCUS3147"/>
    </source>
</evidence>
<dbReference type="InterPro" id="IPR050111">
    <property type="entry name" value="C-type_lectin/snaclec_domain"/>
</dbReference>
<reference evidence="4" key="1">
    <citation type="submission" date="2024-02" db="UniProtKB">
        <authorList>
            <consortium name="WormBaseParasite"/>
        </authorList>
    </citation>
    <scope>IDENTIFICATION</scope>
</reference>
<protein>
    <recommendedName>
        <fullName evidence="2">C-type lectin domain-containing protein</fullName>
    </recommendedName>
</protein>
<proteinExistence type="predicted"/>
<feature type="chain" id="PRO_5042239541" description="C-type lectin domain-containing protein" evidence="1">
    <location>
        <begin position="22"/>
        <end position="939"/>
    </location>
</feature>
<dbReference type="InterPro" id="IPR016186">
    <property type="entry name" value="C-type_lectin-like/link_sf"/>
</dbReference>
<dbReference type="Proteomes" id="UP000887575">
    <property type="component" value="Unassembled WGS sequence"/>
</dbReference>